<dbReference type="GO" id="GO:0006013">
    <property type="term" value="P:mannose metabolic process"/>
    <property type="evidence" value="ECO:0007669"/>
    <property type="project" value="InterPro"/>
</dbReference>
<dbReference type="PANTHER" id="PTHR11607">
    <property type="entry name" value="ALPHA-MANNOSIDASE"/>
    <property type="match status" value="1"/>
</dbReference>
<evidence type="ECO:0000313" key="3">
    <source>
        <dbReference type="Proteomes" id="UP000886885"/>
    </source>
</evidence>
<reference evidence="2" key="1">
    <citation type="journal article" date="2020" name="bioRxiv">
        <title>Hybrid origin of Populus tomentosa Carr. identified through genome sequencing and phylogenomic analysis.</title>
        <authorList>
            <person name="An X."/>
            <person name="Gao K."/>
            <person name="Chen Z."/>
            <person name="Li J."/>
            <person name="Yang X."/>
            <person name="Yang X."/>
            <person name="Zhou J."/>
            <person name="Guo T."/>
            <person name="Zhao T."/>
            <person name="Huang S."/>
            <person name="Miao D."/>
            <person name="Khan W.U."/>
            <person name="Rao P."/>
            <person name="Ye M."/>
            <person name="Lei B."/>
            <person name="Liao W."/>
            <person name="Wang J."/>
            <person name="Ji L."/>
            <person name="Li Y."/>
            <person name="Guo B."/>
            <person name="Mustafa N.S."/>
            <person name="Li S."/>
            <person name="Yun Q."/>
            <person name="Keller S.R."/>
            <person name="Mao J."/>
            <person name="Zhang R."/>
            <person name="Strauss S.H."/>
        </authorList>
    </citation>
    <scope>NUCLEOTIDE SEQUENCE</scope>
    <source>
        <strain evidence="2">GM15</strain>
        <tissue evidence="2">Leaf</tissue>
    </source>
</reference>
<dbReference type="AlphaFoldDB" id="A0A8X7ZDY9"/>
<dbReference type="InterPro" id="IPR000602">
    <property type="entry name" value="Glyco_hydro_38_N"/>
</dbReference>
<dbReference type="Proteomes" id="UP000886885">
    <property type="component" value="Chromosome 8A"/>
</dbReference>
<dbReference type="GO" id="GO:0004559">
    <property type="term" value="F:alpha-mannosidase activity"/>
    <property type="evidence" value="ECO:0007669"/>
    <property type="project" value="InterPro"/>
</dbReference>
<gene>
    <name evidence="2" type="ORF">POTOM_029885</name>
</gene>
<name>A0A8X7ZDY9_POPTO</name>
<dbReference type="EMBL" id="JAAWWB010000015">
    <property type="protein sequence ID" value="KAG6765827.1"/>
    <property type="molecule type" value="Genomic_DNA"/>
</dbReference>
<dbReference type="GO" id="GO:0000139">
    <property type="term" value="C:Golgi membrane"/>
    <property type="evidence" value="ECO:0007669"/>
    <property type="project" value="TreeGrafter"/>
</dbReference>
<dbReference type="OrthoDB" id="10261055at2759"/>
<organism evidence="2 3">
    <name type="scientific">Populus tomentosa</name>
    <name type="common">Chinese white poplar</name>
    <dbReference type="NCBI Taxonomy" id="118781"/>
    <lineage>
        <taxon>Eukaryota</taxon>
        <taxon>Viridiplantae</taxon>
        <taxon>Streptophyta</taxon>
        <taxon>Embryophyta</taxon>
        <taxon>Tracheophyta</taxon>
        <taxon>Spermatophyta</taxon>
        <taxon>Magnoliopsida</taxon>
        <taxon>eudicotyledons</taxon>
        <taxon>Gunneridae</taxon>
        <taxon>Pentapetalae</taxon>
        <taxon>rosids</taxon>
        <taxon>fabids</taxon>
        <taxon>Malpighiales</taxon>
        <taxon>Salicaceae</taxon>
        <taxon>Saliceae</taxon>
        <taxon>Populus</taxon>
    </lineage>
</organism>
<dbReference type="Pfam" id="PF01074">
    <property type="entry name" value="Glyco_hydro_38N"/>
    <property type="match status" value="1"/>
</dbReference>
<evidence type="ECO:0000259" key="1">
    <source>
        <dbReference type="Pfam" id="PF01074"/>
    </source>
</evidence>
<accession>A0A8X7ZDY9</accession>
<proteinExistence type="predicted"/>
<feature type="domain" description="Glycoside hydrolase family 38 N-terminal" evidence="1">
    <location>
        <begin position="76"/>
        <end position="187"/>
    </location>
</feature>
<evidence type="ECO:0000313" key="2">
    <source>
        <dbReference type="EMBL" id="KAG6765827.1"/>
    </source>
</evidence>
<comment type="caution">
    <text evidence="2">The sequence shown here is derived from an EMBL/GenBank/DDBJ whole genome shotgun (WGS) entry which is preliminary data.</text>
</comment>
<dbReference type="InterPro" id="IPR050843">
    <property type="entry name" value="Glycosyl_Hydrlase_38"/>
</dbReference>
<dbReference type="GO" id="GO:0006491">
    <property type="term" value="P:N-glycan processing"/>
    <property type="evidence" value="ECO:0007669"/>
    <property type="project" value="TreeGrafter"/>
</dbReference>
<protein>
    <recommendedName>
        <fullName evidence="1">Glycoside hydrolase family 38 N-terminal domain-containing protein</fullName>
    </recommendedName>
</protein>
<dbReference type="PANTHER" id="PTHR11607:SF3">
    <property type="entry name" value="LYSOSOMAL ALPHA-MANNOSIDASE"/>
    <property type="match status" value="1"/>
</dbReference>
<sequence length="443" mass="50227">MGYSLPSGPTHPSGFKSWATKSCDPRIVKDLRLLTSNQCYEHGGGDECEEYGDQVDIVDPGGDDFEDPNEHAEGSTVENIQERALKLLDQYRKKLTLYRTNTLLVPLGGDFCYISIDEAEAQFQNYRTLFDYINSNPSLNAEAHFGTLDEYFRTLRGKADRINYSLPVEAGSDQIGGFSSLSGDFFTYADRQQDYWSGYYISRPFFKAVDRVLEQTLRVVEFESEQLRSKYDVQPVFKAIDAREGTSQYVEFSNPLEQNREEIAMLIVNMPYVTILDSNWTSSVPAMGLQTYYVANGFVRCEKAKPARLKYFSTSNVSSCPAPYDCSKIEGGVDEIQNQNQTLNFDIKHGLLRKITQNDGWLEIRLDCRLSRDDGHGLGQGGMDNHRPMNAIFHILFEFNIFSTLDLVSNPLPFSPSSPSRCWCSVELSIARGTDRFFSLLFP</sequence>
<keyword evidence="3" id="KW-1185">Reference proteome</keyword>